<dbReference type="AlphaFoldDB" id="A0A9Q0FXJ9"/>
<protein>
    <submittedName>
        <fullName evidence="2">Uncharacterized protein</fullName>
    </submittedName>
</protein>
<evidence type="ECO:0000313" key="3">
    <source>
        <dbReference type="Proteomes" id="UP001141552"/>
    </source>
</evidence>
<evidence type="ECO:0000256" key="1">
    <source>
        <dbReference type="SAM" id="MobiDB-lite"/>
    </source>
</evidence>
<gene>
    <name evidence="2" type="ORF">Tsubulata_017432</name>
</gene>
<feature type="region of interest" description="Disordered" evidence="1">
    <location>
        <begin position="1"/>
        <end position="23"/>
    </location>
</feature>
<reference evidence="2" key="1">
    <citation type="submission" date="2022-02" db="EMBL/GenBank/DDBJ databases">
        <authorList>
            <person name="Henning P.M."/>
            <person name="McCubbin A.G."/>
            <person name="Shore J.S."/>
        </authorList>
    </citation>
    <scope>NUCLEOTIDE SEQUENCE</scope>
    <source>
        <strain evidence="2">F60SS</strain>
        <tissue evidence="2">Leaves</tissue>
    </source>
</reference>
<proteinExistence type="predicted"/>
<dbReference type="OrthoDB" id="1925512at2759"/>
<accession>A0A9Q0FXJ9</accession>
<evidence type="ECO:0000313" key="2">
    <source>
        <dbReference type="EMBL" id="KAJ4838402.1"/>
    </source>
</evidence>
<reference evidence="2" key="2">
    <citation type="journal article" date="2023" name="Plants (Basel)">
        <title>Annotation of the Turnera subulata (Passifloraceae) Draft Genome Reveals the S-Locus Evolved after the Divergence of Turneroideae from Passifloroideae in a Stepwise Manner.</title>
        <authorList>
            <person name="Henning P.M."/>
            <person name="Roalson E.H."/>
            <person name="Mir W."/>
            <person name="McCubbin A.G."/>
            <person name="Shore J.S."/>
        </authorList>
    </citation>
    <scope>NUCLEOTIDE SEQUENCE</scope>
    <source>
        <strain evidence="2">F60SS</strain>
    </source>
</reference>
<keyword evidence="3" id="KW-1185">Reference proteome</keyword>
<comment type="caution">
    <text evidence="2">The sequence shown here is derived from an EMBL/GenBank/DDBJ whole genome shotgun (WGS) entry which is preliminary data.</text>
</comment>
<name>A0A9Q0FXJ9_9ROSI</name>
<sequence>MSIFPPKMANRRPGKQILRSSPSPKAEIRSKLTSIISRHEQMKIAYLQLKAQIGTGLMEAEEVFASLALPLMKLVGLKTAEMEEEGRFTTITVVEDLTHGSLRNGQVFESQDEGRDQIDQIGEVEEESYENRANVVGCELREKQRTQVMQLVHLLRQIETQVNSSEDTILRALDRHTSSFQKLFQKSVYHLSSLHSQNEDTFLVSVKLLHEIFNIVNLVLGSVKSGVEGLMEDLSKQMCNPMVEYVKGLKEDMKNGTSLQLVAMVGEMERMIRDGRLELEHARKKARIAEEGKIHALCKLKATKERTDKMKEYLKSILESKLGLIEPASSHKIDKAKDDKLLWEILNMKTKYQALESPVGPKEQVYFDANDKTAAVRTQNRSRPVTRSYTGKLSPHIPLGSSTPLAIQQAASRRRITP</sequence>
<organism evidence="2 3">
    <name type="scientific">Turnera subulata</name>
    <dbReference type="NCBI Taxonomy" id="218843"/>
    <lineage>
        <taxon>Eukaryota</taxon>
        <taxon>Viridiplantae</taxon>
        <taxon>Streptophyta</taxon>
        <taxon>Embryophyta</taxon>
        <taxon>Tracheophyta</taxon>
        <taxon>Spermatophyta</taxon>
        <taxon>Magnoliopsida</taxon>
        <taxon>eudicotyledons</taxon>
        <taxon>Gunneridae</taxon>
        <taxon>Pentapetalae</taxon>
        <taxon>rosids</taxon>
        <taxon>fabids</taxon>
        <taxon>Malpighiales</taxon>
        <taxon>Passifloraceae</taxon>
        <taxon>Turnera</taxon>
    </lineage>
</organism>
<dbReference type="Proteomes" id="UP001141552">
    <property type="component" value="Unassembled WGS sequence"/>
</dbReference>
<dbReference type="EMBL" id="JAKUCV010003563">
    <property type="protein sequence ID" value="KAJ4838402.1"/>
    <property type="molecule type" value="Genomic_DNA"/>
</dbReference>